<feature type="transmembrane region" description="Helical" evidence="10">
    <location>
        <begin position="289"/>
        <end position="310"/>
    </location>
</feature>
<keyword evidence="8 10" id="KW-1133">Transmembrane helix</keyword>
<accession>A0A7I9V7Y6</accession>
<dbReference type="Proteomes" id="UP000444960">
    <property type="component" value="Unassembled WGS sequence"/>
</dbReference>
<evidence type="ECO:0000256" key="5">
    <source>
        <dbReference type="ARBA" id="ARBA00022679"/>
    </source>
</evidence>
<dbReference type="AlphaFoldDB" id="A0A7I9V7Y6"/>
<evidence type="ECO:0000256" key="1">
    <source>
        <dbReference type="ARBA" id="ARBA00004477"/>
    </source>
</evidence>
<dbReference type="InterPro" id="IPR007315">
    <property type="entry name" value="PIG-V/Gpi18"/>
</dbReference>
<sequence>MASPLRTLPATLRASPTATAVAVYLTIRAVGLLFLTWFGSIHHVGLHALLTKWDGKWMLDIADFGYDGVPDTGMDANGIHTATTAYAFFPGYPGLVGLIAQLPFVSPFAAGVIVNAAIGCAAAVGIGRLGMLCARHVRPAMTESAVRRSGLMLVVLFAAAPMGVVLSMTYTEALFCALAAWALVGVLEQRWLLAGFSAFAVGLVRPTGIAVIVVVMAAATLARHDGTRAWIAGAIAPLGYIGYLCVVWAKTGTPTGWFKIQTSGWDTRFDGGRATVTFLYDNLTSSGDFVSLATSLLILASLVLLVWSIVDRPPWPVSVYAVLVMASVLLSSGLMQSRPRLLLPAFVILLPVAIRLGGASRAVAVSTAVGATLASAWFGAYMLTVFQYAI</sequence>
<keyword evidence="7" id="KW-0256">Endoplasmic reticulum</keyword>
<keyword evidence="4" id="KW-0328">Glycosyltransferase</keyword>
<dbReference type="GO" id="GO:0006506">
    <property type="term" value="P:GPI anchor biosynthetic process"/>
    <property type="evidence" value="ECO:0007669"/>
    <property type="project" value="UniProtKB-UniPathway"/>
</dbReference>
<feature type="transmembrane region" description="Helical" evidence="10">
    <location>
        <begin position="151"/>
        <end position="184"/>
    </location>
</feature>
<evidence type="ECO:0000313" key="11">
    <source>
        <dbReference type="EMBL" id="GEE01498.1"/>
    </source>
</evidence>
<dbReference type="GO" id="GO:0000009">
    <property type="term" value="F:alpha-1,6-mannosyltransferase activity"/>
    <property type="evidence" value="ECO:0007669"/>
    <property type="project" value="InterPro"/>
</dbReference>
<organism evidence="11 12">
    <name type="scientific">Gordonia spumicola</name>
    <dbReference type="NCBI Taxonomy" id="589161"/>
    <lineage>
        <taxon>Bacteria</taxon>
        <taxon>Bacillati</taxon>
        <taxon>Actinomycetota</taxon>
        <taxon>Actinomycetes</taxon>
        <taxon>Mycobacteriales</taxon>
        <taxon>Gordoniaceae</taxon>
        <taxon>Gordonia</taxon>
    </lineage>
</organism>
<dbReference type="UniPathway" id="UPA00196"/>
<comment type="subcellular location">
    <subcellularLocation>
        <location evidence="1">Endoplasmic reticulum membrane</location>
        <topology evidence="1">Multi-pass membrane protein</topology>
    </subcellularLocation>
</comment>
<keyword evidence="3" id="KW-0337">GPI-anchor biosynthesis</keyword>
<evidence type="ECO:0000256" key="4">
    <source>
        <dbReference type="ARBA" id="ARBA00022676"/>
    </source>
</evidence>
<evidence type="ECO:0000256" key="8">
    <source>
        <dbReference type="ARBA" id="ARBA00022989"/>
    </source>
</evidence>
<evidence type="ECO:0000256" key="6">
    <source>
        <dbReference type="ARBA" id="ARBA00022692"/>
    </source>
</evidence>
<comment type="pathway">
    <text evidence="2">Glycolipid biosynthesis; glycosylphosphatidylinositol-anchor biosynthesis.</text>
</comment>
<evidence type="ECO:0000256" key="7">
    <source>
        <dbReference type="ARBA" id="ARBA00022824"/>
    </source>
</evidence>
<reference evidence="12" key="1">
    <citation type="submission" date="2019-06" db="EMBL/GenBank/DDBJ databases">
        <title>Gordonia isolated from sludge of a wastewater treatment plant.</title>
        <authorList>
            <person name="Tamura T."/>
            <person name="Aoyama K."/>
            <person name="Kang Y."/>
            <person name="Saito S."/>
            <person name="Akiyama N."/>
            <person name="Yazawa K."/>
            <person name="Gonoi T."/>
            <person name="Mikami Y."/>
        </authorList>
    </citation>
    <scope>NUCLEOTIDE SEQUENCE [LARGE SCALE GENOMIC DNA]</scope>
    <source>
        <strain evidence="12">NBRC 107696</strain>
    </source>
</reference>
<keyword evidence="6 10" id="KW-0812">Transmembrane</keyword>
<gene>
    <name evidence="11" type="ORF">nbrc107696_19440</name>
</gene>
<feature type="transmembrane region" description="Helical" evidence="10">
    <location>
        <begin position="229"/>
        <end position="249"/>
    </location>
</feature>
<dbReference type="GO" id="GO:0004376">
    <property type="term" value="F:GPI mannosyltransferase activity"/>
    <property type="evidence" value="ECO:0007669"/>
    <property type="project" value="InterPro"/>
</dbReference>
<feature type="transmembrane region" description="Helical" evidence="10">
    <location>
        <begin position="21"/>
        <end position="40"/>
    </location>
</feature>
<feature type="transmembrane region" description="Helical" evidence="10">
    <location>
        <begin position="196"/>
        <end position="222"/>
    </location>
</feature>
<keyword evidence="5" id="KW-0808">Transferase</keyword>
<keyword evidence="12" id="KW-1185">Reference proteome</keyword>
<evidence type="ECO:0000256" key="9">
    <source>
        <dbReference type="ARBA" id="ARBA00023136"/>
    </source>
</evidence>
<evidence type="ECO:0000256" key="10">
    <source>
        <dbReference type="SAM" id="Phobius"/>
    </source>
</evidence>
<dbReference type="RefSeq" id="WP_161895282.1">
    <property type="nucleotide sequence ID" value="NZ_BJOV01000003.1"/>
</dbReference>
<dbReference type="PANTHER" id="PTHR12468">
    <property type="entry name" value="GPI MANNOSYLTRANSFERASE 2"/>
    <property type="match status" value="1"/>
</dbReference>
<comment type="caution">
    <text evidence="11">The sequence shown here is derived from an EMBL/GenBank/DDBJ whole genome shotgun (WGS) entry which is preliminary data.</text>
</comment>
<dbReference type="PANTHER" id="PTHR12468:SF2">
    <property type="entry name" value="GPI MANNOSYLTRANSFERASE 2"/>
    <property type="match status" value="1"/>
</dbReference>
<evidence type="ECO:0000313" key="12">
    <source>
        <dbReference type="Proteomes" id="UP000444960"/>
    </source>
</evidence>
<proteinExistence type="predicted"/>
<name>A0A7I9V7Y6_9ACTN</name>
<dbReference type="EMBL" id="BJOV01000003">
    <property type="protein sequence ID" value="GEE01498.1"/>
    <property type="molecule type" value="Genomic_DNA"/>
</dbReference>
<dbReference type="OrthoDB" id="151635at2"/>
<protein>
    <submittedName>
        <fullName evidence="11">Membrane protein</fullName>
    </submittedName>
</protein>
<feature type="transmembrane region" description="Helical" evidence="10">
    <location>
        <begin position="365"/>
        <end position="389"/>
    </location>
</feature>
<evidence type="ECO:0000256" key="2">
    <source>
        <dbReference type="ARBA" id="ARBA00004687"/>
    </source>
</evidence>
<feature type="transmembrane region" description="Helical" evidence="10">
    <location>
        <begin position="341"/>
        <end position="358"/>
    </location>
</feature>
<feature type="transmembrane region" description="Helical" evidence="10">
    <location>
        <begin position="317"/>
        <end position="335"/>
    </location>
</feature>
<evidence type="ECO:0000256" key="3">
    <source>
        <dbReference type="ARBA" id="ARBA00022502"/>
    </source>
</evidence>
<keyword evidence="9 10" id="KW-0472">Membrane</keyword>
<dbReference type="GO" id="GO:0016020">
    <property type="term" value="C:membrane"/>
    <property type="evidence" value="ECO:0007669"/>
    <property type="project" value="GOC"/>
</dbReference>
<feature type="transmembrane region" description="Helical" evidence="10">
    <location>
        <begin position="108"/>
        <end position="130"/>
    </location>
</feature>